<name>A0ACB9QWE2_9MYRT</name>
<dbReference type="EMBL" id="CM042884">
    <property type="protein sequence ID" value="KAI4370583.1"/>
    <property type="molecule type" value="Genomic_DNA"/>
</dbReference>
<protein>
    <submittedName>
        <fullName evidence="1">Uncharacterized protein</fullName>
    </submittedName>
</protein>
<gene>
    <name evidence="1" type="ORF">MLD38_018923</name>
</gene>
<organism evidence="1 2">
    <name type="scientific">Melastoma candidum</name>
    <dbReference type="NCBI Taxonomy" id="119954"/>
    <lineage>
        <taxon>Eukaryota</taxon>
        <taxon>Viridiplantae</taxon>
        <taxon>Streptophyta</taxon>
        <taxon>Embryophyta</taxon>
        <taxon>Tracheophyta</taxon>
        <taxon>Spermatophyta</taxon>
        <taxon>Magnoliopsida</taxon>
        <taxon>eudicotyledons</taxon>
        <taxon>Gunneridae</taxon>
        <taxon>Pentapetalae</taxon>
        <taxon>rosids</taxon>
        <taxon>malvids</taxon>
        <taxon>Myrtales</taxon>
        <taxon>Melastomataceae</taxon>
        <taxon>Melastomatoideae</taxon>
        <taxon>Melastomateae</taxon>
        <taxon>Melastoma</taxon>
    </lineage>
</organism>
<accession>A0ACB9QWE2</accession>
<evidence type="ECO:0000313" key="1">
    <source>
        <dbReference type="EMBL" id="KAI4370583.1"/>
    </source>
</evidence>
<proteinExistence type="predicted"/>
<evidence type="ECO:0000313" key="2">
    <source>
        <dbReference type="Proteomes" id="UP001057402"/>
    </source>
</evidence>
<keyword evidence="2" id="KW-1185">Reference proteome</keyword>
<sequence>MANRWWAGSGGGGFDPMSSPPTSLHLRRGVDQFDDHHRHEALRREHEFSLGNSLNISGNNNLGSGTPTNSSSNNTNPNNTDMDDRGHVELPDDRRKGMTALGQGSSGGKQRRPRGRPPGSKNKPKPPVVLTKESPNTLHSHILEVASGADIIESIAAFAQKRQRGVSVLSGTGVVADVTLRQPTAPNGTITLQGRFEMLSLTGSFLPTPSPPGATGLSVYLSGGQGQVVGGTAMGRLVASGPVMVVAATFSNATYERLPLDEEGEDHPDGTATTDQARALGNHAASDPAEGQGPGNHHHGGRGEGSMPMFGLSQNLMQPGNGQVPTEVFWA</sequence>
<comment type="caution">
    <text evidence="1">The sequence shown here is derived from an EMBL/GenBank/DDBJ whole genome shotgun (WGS) entry which is preliminary data.</text>
</comment>
<dbReference type="Proteomes" id="UP001057402">
    <property type="component" value="Chromosome 5"/>
</dbReference>
<reference evidence="2" key="1">
    <citation type="journal article" date="2023" name="Front. Plant Sci.">
        <title>Chromosomal-level genome assembly of Melastoma candidum provides insights into trichome evolution.</title>
        <authorList>
            <person name="Zhong Y."/>
            <person name="Wu W."/>
            <person name="Sun C."/>
            <person name="Zou P."/>
            <person name="Liu Y."/>
            <person name="Dai S."/>
            <person name="Zhou R."/>
        </authorList>
    </citation>
    <scope>NUCLEOTIDE SEQUENCE [LARGE SCALE GENOMIC DNA]</scope>
</reference>